<dbReference type="RefSeq" id="XP_024331072.1">
    <property type="nucleotide sequence ID" value="XM_024474755.1"/>
</dbReference>
<dbReference type="Pfam" id="PF00439">
    <property type="entry name" value="Bromodomain"/>
    <property type="match status" value="2"/>
</dbReference>
<dbReference type="VEuPathDB" id="MicrosporidiaDB:NCER_102192"/>
<feature type="domain" description="Bromo" evidence="4">
    <location>
        <begin position="163"/>
        <end position="233"/>
    </location>
</feature>
<dbReference type="AlphaFoldDB" id="A0A0F9WEX1"/>
<dbReference type="PROSITE" id="PS51525">
    <property type="entry name" value="NET"/>
    <property type="match status" value="1"/>
</dbReference>
<dbReference type="GO" id="GO:0006355">
    <property type="term" value="P:regulation of DNA-templated transcription"/>
    <property type="evidence" value="ECO:0007669"/>
    <property type="project" value="TreeGrafter"/>
</dbReference>
<dbReference type="SUPFAM" id="SSF47370">
    <property type="entry name" value="Bromodomain"/>
    <property type="match status" value="2"/>
</dbReference>
<dbReference type="InterPro" id="IPR001487">
    <property type="entry name" value="Bromodomain"/>
</dbReference>
<dbReference type="InterPro" id="IPR038336">
    <property type="entry name" value="NET_sf"/>
</dbReference>
<dbReference type="Gene3D" id="1.20.920.10">
    <property type="entry name" value="Bromodomain-like"/>
    <property type="match status" value="2"/>
</dbReference>
<evidence type="ECO:0000256" key="3">
    <source>
        <dbReference type="SAM" id="Coils"/>
    </source>
</evidence>
<dbReference type="PANTHER" id="PTHR22880:SF225">
    <property type="entry name" value="BROMODOMAIN-CONTAINING PROTEIN BET-1-RELATED"/>
    <property type="match status" value="1"/>
</dbReference>
<dbReference type="InterPro" id="IPR036427">
    <property type="entry name" value="Bromodomain-like_sf"/>
</dbReference>
<evidence type="ECO:0000256" key="1">
    <source>
        <dbReference type="ARBA" id="ARBA00023117"/>
    </source>
</evidence>
<dbReference type="SMART" id="SM00297">
    <property type="entry name" value="BROMO"/>
    <property type="match status" value="2"/>
</dbReference>
<keyword evidence="7" id="KW-1185">Reference proteome</keyword>
<dbReference type="Pfam" id="PF17035">
    <property type="entry name" value="BET"/>
    <property type="match status" value="1"/>
</dbReference>
<dbReference type="InterPro" id="IPR018359">
    <property type="entry name" value="Bromodomain_CS"/>
</dbReference>
<dbReference type="GO" id="GO:0005634">
    <property type="term" value="C:nucleus"/>
    <property type="evidence" value="ECO:0007669"/>
    <property type="project" value="TreeGrafter"/>
</dbReference>
<dbReference type="GO" id="GO:0006338">
    <property type="term" value="P:chromatin remodeling"/>
    <property type="evidence" value="ECO:0007669"/>
    <property type="project" value="TreeGrafter"/>
</dbReference>
<dbReference type="Proteomes" id="UP000034350">
    <property type="component" value="Unassembled WGS sequence"/>
</dbReference>
<dbReference type="InterPro" id="IPR050935">
    <property type="entry name" value="Bromo_chromatin_reader"/>
</dbReference>
<dbReference type="GO" id="GO:0000785">
    <property type="term" value="C:chromatin"/>
    <property type="evidence" value="ECO:0007669"/>
    <property type="project" value="TreeGrafter"/>
</dbReference>
<dbReference type="PROSITE" id="PS00633">
    <property type="entry name" value="BROMODOMAIN_1"/>
    <property type="match status" value="1"/>
</dbReference>
<evidence type="ECO:0000259" key="4">
    <source>
        <dbReference type="PROSITE" id="PS50014"/>
    </source>
</evidence>
<evidence type="ECO:0000313" key="6">
    <source>
        <dbReference type="EMBL" id="KKO75330.1"/>
    </source>
</evidence>
<feature type="domain" description="NET" evidence="5">
    <location>
        <begin position="284"/>
        <end position="365"/>
    </location>
</feature>
<protein>
    <submittedName>
        <fullName evidence="6">Transcription factor</fullName>
    </submittedName>
</protein>
<dbReference type="Gene3D" id="1.20.1270.220">
    <property type="match status" value="1"/>
</dbReference>
<keyword evidence="1 2" id="KW-0103">Bromodomain</keyword>
<accession>A0A0F9WEX1</accession>
<dbReference type="PRINTS" id="PR00503">
    <property type="entry name" value="BROMODOMAIN"/>
</dbReference>
<evidence type="ECO:0000313" key="7">
    <source>
        <dbReference type="Proteomes" id="UP000034350"/>
    </source>
</evidence>
<organism evidence="6 7">
    <name type="scientific">Vairimorpha ceranae</name>
    <dbReference type="NCBI Taxonomy" id="40302"/>
    <lineage>
        <taxon>Eukaryota</taxon>
        <taxon>Fungi</taxon>
        <taxon>Fungi incertae sedis</taxon>
        <taxon>Microsporidia</taxon>
        <taxon>Nosematidae</taxon>
        <taxon>Vairimorpha</taxon>
    </lineage>
</organism>
<gene>
    <name evidence="6" type="ORF">AAJ76_2400030249</name>
</gene>
<dbReference type="OrthoDB" id="784962at2759"/>
<dbReference type="OMA" id="KINWPFL"/>
<dbReference type="VEuPathDB" id="MicrosporidiaDB:G9O61_00g022110"/>
<evidence type="ECO:0000256" key="2">
    <source>
        <dbReference type="PROSITE-ProRule" id="PRU00035"/>
    </source>
</evidence>
<dbReference type="EMBL" id="JPQZ01000024">
    <property type="protein sequence ID" value="KKO75330.1"/>
    <property type="molecule type" value="Genomic_DNA"/>
</dbReference>
<reference evidence="6 7" key="1">
    <citation type="journal article" date="2015" name="Environ. Microbiol.">
        <title>Genome analyses suggest the presence of polyploidy and recent human-driven expansions in eight global populations of the honeybee pathogen Nosema ceranae.</title>
        <authorList>
            <person name="Pelin A."/>
            <person name="Selman M."/>
            <person name="Aris-Brosou S."/>
            <person name="Farinelli L."/>
            <person name="Corradi N."/>
        </authorList>
    </citation>
    <scope>NUCLEOTIDE SEQUENCE [LARGE SCALE GENOMIC DNA]</scope>
    <source>
        <strain evidence="6 7">PA08 1199</strain>
    </source>
</reference>
<evidence type="ECO:0000259" key="5">
    <source>
        <dbReference type="PROSITE" id="PS51525"/>
    </source>
</evidence>
<keyword evidence="3" id="KW-0175">Coiled coil</keyword>
<dbReference type="PROSITE" id="PS50014">
    <property type="entry name" value="BROMODOMAIN_2"/>
    <property type="match status" value="2"/>
</dbReference>
<sequence length="368" mass="43135">MQDLDTSLLEHQMKYCGQILQKLKRNQNAFPFLEPVDPIKYGIPDYPLKIKYPMDLSTVKKKLDSKVYNTPEMFDSDIKLMFNNCYTYNHPSSDVYLLGKKLEEYYDELFALLPMEISKKRKRPEMSLERSKQVKRTIRSGDTMKIDDYEFCIEVLNEILKSKYKGFVWPFLEPVDENLLPQYYEIIKNPMDLKSIKDKLDLKSYKGVDEFSNDLRLITENCHKFNDQGSDVYRCGTELNELVNSLLANYEPKDLKGRILELKKKIVQYTKEVKALESKLRDKNDGSPVTVKNYSLNERIELGNRILNLNKIQTDTVAKIIQKYSAGEYVENNEIEVDLRILPDNVYEEIDMYISNIEIGLEENNEGV</sequence>
<dbReference type="InterPro" id="IPR027353">
    <property type="entry name" value="NET_dom"/>
</dbReference>
<dbReference type="GeneID" id="36319683"/>
<feature type="coiled-coil region" evidence="3">
    <location>
        <begin position="259"/>
        <end position="286"/>
    </location>
</feature>
<name>A0A0F9WEX1_9MICR</name>
<proteinExistence type="predicted"/>
<dbReference type="PANTHER" id="PTHR22880">
    <property type="entry name" value="FALZ-RELATED BROMODOMAIN-CONTAINING PROTEINS"/>
    <property type="match status" value="1"/>
</dbReference>
<comment type="caution">
    <text evidence="6">The sequence shown here is derived from an EMBL/GenBank/DDBJ whole genome shotgun (WGS) entry which is preliminary data.</text>
</comment>
<dbReference type="VEuPathDB" id="MicrosporidiaDB:AAJ76_2400030249"/>
<feature type="domain" description="Bromo" evidence="4">
    <location>
        <begin position="24"/>
        <end position="96"/>
    </location>
</feature>